<proteinExistence type="inferred from homology"/>
<dbReference type="GO" id="GO:0046872">
    <property type="term" value="F:metal ion binding"/>
    <property type="evidence" value="ECO:0007669"/>
    <property type="project" value="UniProtKB-KW"/>
</dbReference>
<organism evidence="7 8">
    <name type="scientific">Metabacillus litoralis</name>
    <dbReference type="NCBI Taxonomy" id="152268"/>
    <lineage>
        <taxon>Bacteria</taxon>
        <taxon>Bacillati</taxon>
        <taxon>Bacillota</taxon>
        <taxon>Bacilli</taxon>
        <taxon>Bacillales</taxon>
        <taxon>Bacillaceae</taxon>
        <taxon>Metabacillus</taxon>
    </lineage>
</organism>
<dbReference type="Gene3D" id="3.40.30.10">
    <property type="entry name" value="Glutaredoxin"/>
    <property type="match status" value="1"/>
</dbReference>
<evidence type="ECO:0000259" key="6">
    <source>
        <dbReference type="PROSITE" id="PS51352"/>
    </source>
</evidence>
<accession>A0A5C6VMQ5</accession>
<feature type="disulfide bond" description="Redox-active" evidence="4">
    <location>
        <begin position="60"/>
        <end position="64"/>
    </location>
</feature>
<gene>
    <name evidence="7" type="ORF">FS935_19405</name>
</gene>
<dbReference type="InterPro" id="IPR003782">
    <property type="entry name" value="SCO1/SenC"/>
</dbReference>
<name>A0A5C6VMQ5_9BACI</name>
<evidence type="ECO:0000256" key="4">
    <source>
        <dbReference type="PIRSR" id="PIRSR603782-2"/>
    </source>
</evidence>
<evidence type="ECO:0000256" key="3">
    <source>
        <dbReference type="PIRSR" id="PIRSR603782-1"/>
    </source>
</evidence>
<dbReference type="RefSeq" id="WP_146950300.1">
    <property type="nucleotide sequence ID" value="NZ_VOQF01000015.1"/>
</dbReference>
<dbReference type="PROSITE" id="PS51352">
    <property type="entry name" value="THIOREDOXIN_2"/>
    <property type="match status" value="1"/>
</dbReference>
<evidence type="ECO:0000313" key="8">
    <source>
        <dbReference type="Proteomes" id="UP000321363"/>
    </source>
</evidence>
<comment type="caution">
    <text evidence="7">The sequence shown here is derived from an EMBL/GenBank/DDBJ whole genome shotgun (WGS) entry which is preliminary data.</text>
</comment>
<keyword evidence="4" id="KW-1015">Disulfide bond</keyword>
<evidence type="ECO:0000256" key="2">
    <source>
        <dbReference type="ARBA" id="ARBA00023008"/>
    </source>
</evidence>
<feature type="chain" id="PRO_5038667227" evidence="5">
    <location>
        <begin position="18"/>
        <end position="185"/>
    </location>
</feature>
<feature type="binding site" evidence="3">
    <location>
        <position position="60"/>
    </location>
    <ligand>
        <name>Cu cation</name>
        <dbReference type="ChEBI" id="CHEBI:23378"/>
    </ligand>
</feature>
<dbReference type="PANTHER" id="PTHR12151">
    <property type="entry name" value="ELECTRON TRANSPORT PROTIN SCO1/SENC FAMILY MEMBER"/>
    <property type="match status" value="1"/>
</dbReference>
<dbReference type="PANTHER" id="PTHR12151:SF25">
    <property type="entry name" value="LINALOOL DEHYDRATASE_ISOMERASE DOMAIN-CONTAINING PROTEIN"/>
    <property type="match status" value="1"/>
</dbReference>
<evidence type="ECO:0000256" key="1">
    <source>
        <dbReference type="ARBA" id="ARBA00010996"/>
    </source>
</evidence>
<dbReference type="SUPFAM" id="SSF52833">
    <property type="entry name" value="Thioredoxin-like"/>
    <property type="match status" value="1"/>
</dbReference>
<comment type="similarity">
    <text evidence="1">Belongs to the SCO1/2 family.</text>
</comment>
<dbReference type="CDD" id="cd02968">
    <property type="entry name" value="SCO"/>
    <property type="match status" value="1"/>
</dbReference>
<evidence type="ECO:0000256" key="5">
    <source>
        <dbReference type="SAM" id="SignalP"/>
    </source>
</evidence>
<keyword evidence="8" id="KW-1185">Reference proteome</keyword>
<keyword evidence="5" id="KW-0732">Signal</keyword>
<keyword evidence="2 3" id="KW-0186">Copper</keyword>
<dbReference type="EMBL" id="VOQF01000015">
    <property type="protein sequence ID" value="TXC85816.1"/>
    <property type="molecule type" value="Genomic_DNA"/>
</dbReference>
<dbReference type="InterPro" id="IPR013766">
    <property type="entry name" value="Thioredoxin_domain"/>
</dbReference>
<dbReference type="InterPro" id="IPR036249">
    <property type="entry name" value="Thioredoxin-like_sf"/>
</dbReference>
<reference evidence="7 8" key="1">
    <citation type="journal article" date="2005" name="Int. J. Syst. Evol. Microbiol.">
        <title>Bacillus litoralis sp. nov., isolated from a tidal flat of the Yellow Sea in Korea.</title>
        <authorList>
            <person name="Yoon J.H."/>
            <person name="Oh T.K."/>
        </authorList>
    </citation>
    <scope>NUCLEOTIDE SEQUENCE [LARGE SCALE GENOMIC DNA]</scope>
    <source>
        <strain evidence="7 8">SW-211</strain>
    </source>
</reference>
<feature type="domain" description="Thioredoxin" evidence="6">
    <location>
        <begin position="22"/>
        <end position="185"/>
    </location>
</feature>
<keyword evidence="3" id="KW-0479">Metal-binding</keyword>
<feature type="binding site" evidence="3">
    <location>
        <position position="150"/>
    </location>
    <ligand>
        <name>Cu cation</name>
        <dbReference type="ChEBI" id="CHEBI:23378"/>
    </ligand>
</feature>
<dbReference type="Proteomes" id="UP000321363">
    <property type="component" value="Unassembled WGS sequence"/>
</dbReference>
<feature type="binding site" evidence="3">
    <location>
        <position position="64"/>
    </location>
    <ligand>
        <name>Cu cation</name>
        <dbReference type="ChEBI" id="CHEBI:23378"/>
    </ligand>
</feature>
<sequence>MKKTLLLLIFCCLLLSACNGNKEAAFQMEPFSYTNQNGQSFGSENLKGKVWIANFIFTNCDTVCPPMTANMAALQKELKNQNLDVELVSFSVDPTIDTPDVLKKYMDKFTTNSSNWHMLTGYNQAEIEAFAREEFQTLIQKPSSSDQVIHSTSFYLINQQGEVVNSYGFQQSHFEEIVAAIRELN</sequence>
<evidence type="ECO:0000313" key="7">
    <source>
        <dbReference type="EMBL" id="TXC85816.1"/>
    </source>
</evidence>
<dbReference type="PROSITE" id="PS51257">
    <property type="entry name" value="PROKAR_LIPOPROTEIN"/>
    <property type="match status" value="1"/>
</dbReference>
<dbReference type="OrthoDB" id="9811998at2"/>
<dbReference type="AlphaFoldDB" id="A0A5C6VMQ5"/>
<protein>
    <submittedName>
        <fullName evidence="7">SCO family protein</fullName>
    </submittedName>
</protein>
<dbReference type="Pfam" id="PF02630">
    <property type="entry name" value="SCO1-SenC"/>
    <property type="match status" value="1"/>
</dbReference>
<feature type="signal peptide" evidence="5">
    <location>
        <begin position="1"/>
        <end position="17"/>
    </location>
</feature>